<dbReference type="Proteomes" id="UP001552299">
    <property type="component" value="Unassembled WGS sequence"/>
</dbReference>
<dbReference type="EMBL" id="JANQDX010000009">
    <property type="protein sequence ID" value="KAL0918556.1"/>
    <property type="molecule type" value="Genomic_DNA"/>
</dbReference>
<reference evidence="1 2" key="1">
    <citation type="journal article" date="2024" name="Plant Biotechnol. J.">
        <title>Dendrobium thyrsiflorum genome and its molecular insights into genes involved in important horticultural traits.</title>
        <authorList>
            <person name="Chen B."/>
            <person name="Wang J.Y."/>
            <person name="Zheng P.J."/>
            <person name="Li K.L."/>
            <person name="Liang Y.M."/>
            <person name="Chen X.F."/>
            <person name="Zhang C."/>
            <person name="Zhao X."/>
            <person name="He X."/>
            <person name="Zhang G.Q."/>
            <person name="Liu Z.J."/>
            <person name="Xu Q."/>
        </authorList>
    </citation>
    <scope>NUCLEOTIDE SEQUENCE [LARGE SCALE GENOMIC DNA]</scope>
    <source>
        <strain evidence="1">GZMU011</strain>
    </source>
</reference>
<accession>A0ABD0V0Z4</accession>
<organism evidence="1 2">
    <name type="scientific">Dendrobium thyrsiflorum</name>
    <name type="common">Pinecone-like raceme dendrobium</name>
    <name type="synonym">Orchid</name>
    <dbReference type="NCBI Taxonomy" id="117978"/>
    <lineage>
        <taxon>Eukaryota</taxon>
        <taxon>Viridiplantae</taxon>
        <taxon>Streptophyta</taxon>
        <taxon>Embryophyta</taxon>
        <taxon>Tracheophyta</taxon>
        <taxon>Spermatophyta</taxon>
        <taxon>Magnoliopsida</taxon>
        <taxon>Liliopsida</taxon>
        <taxon>Asparagales</taxon>
        <taxon>Orchidaceae</taxon>
        <taxon>Epidendroideae</taxon>
        <taxon>Malaxideae</taxon>
        <taxon>Dendrobiinae</taxon>
        <taxon>Dendrobium</taxon>
    </lineage>
</organism>
<dbReference type="AlphaFoldDB" id="A0ABD0V0Z4"/>
<proteinExistence type="predicted"/>
<evidence type="ECO:0000313" key="2">
    <source>
        <dbReference type="Proteomes" id="UP001552299"/>
    </source>
</evidence>
<gene>
    <name evidence="1" type="ORF">M5K25_010570</name>
</gene>
<sequence>MELCSGVEFLQKSDISQWSCGSQGITWWSDRGPTSVYGPAEVKPLLGGPAEVQHLSMVRRKSGLHLVVRRRSIGGTAEVRASLGGQAEVRRQSVVRWKSGRHLVVRRRSDVSRWSGGSQGVTWWSGGGPTSVGWEWFGWTADVDSLDRGPFTGYLTVLVMSEFNGLRLVGFVSSSRSIRL</sequence>
<comment type="caution">
    <text evidence="1">The sequence shown here is derived from an EMBL/GenBank/DDBJ whole genome shotgun (WGS) entry which is preliminary data.</text>
</comment>
<name>A0ABD0V0Z4_DENTH</name>
<evidence type="ECO:0000313" key="1">
    <source>
        <dbReference type="EMBL" id="KAL0918556.1"/>
    </source>
</evidence>
<keyword evidence="2" id="KW-1185">Reference proteome</keyword>
<protein>
    <submittedName>
        <fullName evidence="1">Uncharacterized protein</fullName>
    </submittedName>
</protein>